<dbReference type="PANTHER" id="PTHR23028:SF131">
    <property type="entry name" value="BLR2367 PROTEIN"/>
    <property type="match status" value="1"/>
</dbReference>
<evidence type="ECO:0000259" key="2">
    <source>
        <dbReference type="Pfam" id="PF01757"/>
    </source>
</evidence>
<feature type="transmembrane region" description="Helical" evidence="1">
    <location>
        <begin position="12"/>
        <end position="33"/>
    </location>
</feature>
<evidence type="ECO:0000313" key="3">
    <source>
        <dbReference type="EMBL" id="MEN2788818.1"/>
    </source>
</evidence>
<dbReference type="GO" id="GO:0016746">
    <property type="term" value="F:acyltransferase activity"/>
    <property type="evidence" value="ECO:0007669"/>
    <property type="project" value="UniProtKB-KW"/>
</dbReference>
<feature type="transmembrane region" description="Helical" evidence="1">
    <location>
        <begin position="247"/>
        <end position="266"/>
    </location>
</feature>
<name>A0ABU9XZ39_9SPHN</name>
<evidence type="ECO:0000313" key="4">
    <source>
        <dbReference type="Proteomes" id="UP001419910"/>
    </source>
</evidence>
<keyword evidence="1" id="KW-0472">Membrane</keyword>
<dbReference type="Proteomes" id="UP001419910">
    <property type="component" value="Unassembled WGS sequence"/>
</dbReference>
<feature type="transmembrane region" description="Helical" evidence="1">
    <location>
        <begin position="287"/>
        <end position="308"/>
    </location>
</feature>
<sequence>MRRAEIVGVQYLRGIAALAVVVDHASGTAAFSKYFGDSPAWAFTSNGARGVDLFFMISGFIITIVALQGAELAPAMRLGDFFARRFARIVPLMWLAIVSYLLLQLAFRHGVPPLLPYVHAMLLLPGAILPPHIWTLRQELVFYLVFAIAMLTVRPARLVVALWLALPFILIALGMLPHDRGMVQGGIAMIAAPNNLEFGAGMLIGIIWLKRFAHRDLVAPIDPLFLLVVGFVAVVAAISWTSGRLAVPGHVALCSLLFVPLLFYAVHVRCPDGWPRRIGETLGNASYAIYLFHPHAVSGSLGILARLTPWMPRGALVAIVVLIATGFGVAVHLLVEKPLVRYARILLGRSPSPSMTSSGTTGGA</sequence>
<dbReference type="EC" id="2.3.-.-" evidence="3"/>
<proteinExistence type="predicted"/>
<evidence type="ECO:0000256" key="1">
    <source>
        <dbReference type="SAM" id="Phobius"/>
    </source>
</evidence>
<comment type="caution">
    <text evidence="3">The sequence shown here is derived from an EMBL/GenBank/DDBJ whole genome shotgun (WGS) entry which is preliminary data.</text>
</comment>
<feature type="transmembrane region" description="Helical" evidence="1">
    <location>
        <begin position="314"/>
        <end position="335"/>
    </location>
</feature>
<reference evidence="3 4" key="1">
    <citation type="submission" date="2024-05" db="EMBL/GenBank/DDBJ databases">
        <authorList>
            <person name="Liu Q."/>
            <person name="Xin Y.-H."/>
        </authorList>
    </citation>
    <scope>NUCLEOTIDE SEQUENCE [LARGE SCALE GENOMIC DNA]</scope>
    <source>
        <strain evidence="3 4">CGMCC 1.10181</strain>
    </source>
</reference>
<feature type="domain" description="Acyltransferase 3" evidence="2">
    <location>
        <begin position="8"/>
        <end position="324"/>
    </location>
</feature>
<keyword evidence="1" id="KW-0812">Transmembrane</keyword>
<dbReference type="InterPro" id="IPR050879">
    <property type="entry name" value="Acyltransferase_3"/>
</dbReference>
<dbReference type="PANTHER" id="PTHR23028">
    <property type="entry name" value="ACETYLTRANSFERASE"/>
    <property type="match status" value="1"/>
</dbReference>
<keyword evidence="3" id="KW-0012">Acyltransferase</keyword>
<keyword evidence="3" id="KW-0808">Transferase</keyword>
<dbReference type="RefSeq" id="WP_343890827.1">
    <property type="nucleotide sequence ID" value="NZ_BAAAEH010000035.1"/>
</dbReference>
<feature type="transmembrane region" description="Helical" evidence="1">
    <location>
        <begin position="53"/>
        <end position="74"/>
    </location>
</feature>
<accession>A0ABU9XZ39</accession>
<feature type="transmembrane region" description="Helical" evidence="1">
    <location>
        <begin position="86"/>
        <end position="107"/>
    </location>
</feature>
<gene>
    <name evidence="3" type="ORF">ABC974_04200</name>
</gene>
<protein>
    <submittedName>
        <fullName evidence="3">Acyltransferase</fullName>
        <ecNumber evidence="3">2.3.-.-</ecNumber>
    </submittedName>
</protein>
<feature type="transmembrane region" description="Helical" evidence="1">
    <location>
        <begin position="127"/>
        <end position="151"/>
    </location>
</feature>
<keyword evidence="1" id="KW-1133">Transmembrane helix</keyword>
<keyword evidence="4" id="KW-1185">Reference proteome</keyword>
<feature type="transmembrane region" description="Helical" evidence="1">
    <location>
        <begin position="221"/>
        <end position="241"/>
    </location>
</feature>
<dbReference type="EMBL" id="JBDIME010000002">
    <property type="protein sequence ID" value="MEN2788818.1"/>
    <property type="molecule type" value="Genomic_DNA"/>
</dbReference>
<feature type="transmembrane region" description="Helical" evidence="1">
    <location>
        <begin position="158"/>
        <end position="176"/>
    </location>
</feature>
<organism evidence="3 4">
    <name type="scientific">Sphingomonas oligophenolica</name>
    <dbReference type="NCBI Taxonomy" id="301154"/>
    <lineage>
        <taxon>Bacteria</taxon>
        <taxon>Pseudomonadati</taxon>
        <taxon>Pseudomonadota</taxon>
        <taxon>Alphaproteobacteria</taxon>
        <taxon>Sphingomonadales</taxon>
        <taxon>Sphingomonadaceae</taxon>
        <taxon>Sphingomonas</taxon>
    </lineage>
</organism>
<dbReference type="Pfam" id="PF01757">
    <property type="entry name" value="Acyl_transf_3"/>
    <property type="match status" value="1"/>
</dbReference>
<dbReference type="InterPro" id="IPR002656">
    <property type="entry name" value="Acyl_transf_3_dom"/>
</dbReference>
<feature type="transmembrane region" description="Helical" evidence="1">
    <location>
        <begin position="182"/>
        <end position="209"/>
    </location>
</feature>